<feature type="compositionally biased region" description="Low complexity" evidence="1">
    <location>
        <begin position="306"/>
        <end position="315"/>
    </location>
</feature>
<dbReference type="Pfam" id="PF06730">
    <property type="entry name" value="FAM92"/>
    <property type="match status" value="1"/>
</dbReference>
<feature type="compositionally biased region" description="Acidic residues" evidence="1">
    <location>
        <begin position="290"/>
        <end position="305"/>
    </location>
</feature>
<sequence length="315" mass="36221">MKASRPQHATWEQHAKLLQERVVLVEKHFAELCTCLGAYTRKAAGLRDKNDALAKAVYNYSEAEHVNKGLKNCLLEFSKTLESVGDYRDVEIQRIESNVISELSQYEKLCKHAKEEVKNTLAARDRENARRKQLDRLRERNPRNRPQITAAQVELSKASMEVANNMKWLEEQMDHFERKKLQDIRSLLLSYITAELSFHVKAVELFTKGYNDIANINVNTELEEFQSFLQDPESSSRLETVKRTSLRQSIANLFATPPSSKRPEQNEPQTTVKNLSMKKSQEKAEFGREYEDDDDNDAAADDDDLSVVSDTTDNH</sequence>
<feature type="compositionally biased region" description="Polar residues" evidence="1">
    <location>
        <begin position="266"/>
        <end position="278"/>
    </location>
</feature>
<comment type="caution">
    <text evidence="2">The sequence shown here is derived from an EMBL/GenBank/DDBJ whole genome shotgun (WGS) entry which is preliminary data.</text>
</comment>
<dbReference type="InterPro" id="IPR027267">
    <property type="entry name" value="AH/BAR_dom_sf"/>
</dbReference>
<dbReference type="EMBL" id="JAZDUA010000298">
    <property type="protein sequence ID" value="KAK7861841.1"/>
    <property type="molecule type" value="Genomic_DNA"/>
</dbReference>
<evidence type="ECO:0000256" key="1">
    <source>
        <dbReference type="SAM" id="MobiDB-lite"/>
    </source>
</evidence>
<proteinExistence type="predicted"/>
<dbReference type="AlphaFoldDB" id="A0AAN9Z230"/>
<reference evidence="2 3" key="1">
    <citation type="submission" date="2024-03" db="EMBL/GenBank/DDBJ databases">
        <title>The genome assembly and annotation of the cricket Gryllus longicercus Weissman &amp; Gray.</title>
        <authorList>
            <person name="Szrajer S."/>
            <person name="Gray D."/>
            <person name="Ylla G."/>
        </authorList>
    </citation>
    <scope>NUCLEOTIDE SEQUENCE [LARGE SCALE GENOMIC DNA]</scope>
    <source>
        <strain evidence="2">DAG 2021-001</strain>
        <tissue evidence="2">Whole body minus gut</tissue>
    </source>
</reference>
<dbReference type="Gene3D" id="1.20.1270.60">
    <property type="entry name" value="Arfaptin homology (AH) domain/BAR domain"/>
    <property type="match status" value="1"/>
</dbReference>
<accession>A0AAN9Z230</accession>
<protein>
    <recommendedName>
        <fullName evidence="4">Protein FAM92A</fullName>
    </recommendedName>
</protein>
<dbReference type="SUPFAM" id="SSF103657">
    <property type="entry name" value="BAR/IMD domain-like"/>
    <property type="match status" value="1"/>
</dbReference>
<evidence type="ECO:0000313" key="2">
    <source>
        <dbReference type="EMBL" id="KAK7861841.1"/>
    </source>
</evidence>
<feature type="compositionally biased region" description="Basic and acidic residues" evidence="1">
    <location>
        <begin position="126"/>
        <end position="142"/>
    </location>
</feature>
<dbReference type="GO" id="GO:0035869">
    <property type="term" value="C:ciliary transition zone"/>
    <property type="evidence" value="ECO:0007669"/>
    <property type="project" value="TreeGrafter"/>
</dbReference>
<evidence type="ECO:0000313" key="3">
    <source>
        <dbReference type="Proteomes" id="UP001378592"/>
    </source>
</evidence>
<dbReference type="GO" id="GO:0036064">
    <property type="term" value="C:ciliary basal body"/>
    <property type="evidence" value="ECO:0007669"/>
    <property type="project" value="TreeGrafter"/>
</dbReference>
<feature type="region of interest" description="Disordered" evidence="1">
    <location>
        <begin position="253"/>
        <end position="315"/>
    </location>
</feature>
<dbReference type="PANTHER" id="PTHR21223:SF2">
    <property type="entry name" value="CBY1-INTERACTING BAR DOMAIN-CONTAINING PROTEIN HOMOLOG"/>
    <property type="match status" value="1"/>
</dbReference>
<evidence type="ECO:0008006" key="4">
    <source>
        <dbReference type="Google" id="ProtNLM"/>
    </source>
</evidence>
<dbReference type="InterPro" id="IPR009602">
    <property type="entry name" value="CBAR/FAM92"/>
</dbReference>
<gene>
    <name evidence="2" type="ORF">R5R35_000598</name>
</gene>
<organism evidence="2 3">
    <name type="scientific">Gryllus longicercus</name>
    <dbReference type="NCBI Taxonomy" id="2509291"/>
    <lineage>
        <taxon>Eukaryota</taxon>
        <taxon>Metazoa</taxon>
        <taxon>Ecdysozoa</taxon>
        <taxon>Arthropoda</taxon>
        <taxon>Hexapoda</taxon>
        <taxon>Insecta</taxon>
        <taxon>Pterygota</taxon>
        <taxon>Neoptera</taxon>
        <taxon>Polyneoptera</taxon>
        <taxon>Orthoptera</taxon>
        <taxon>Ensifera</taxon>
        <taxon>Gryllidea</taxon>
        <taxon>Grylloidea</taxon>
        <taxon>Gryllidae</taxon>
        <taxon>Gryllinae</taxon>
        <taxon>Gryllus</taxon>
    </lineage>
</organism>
<feature type="region of interest" description="Disordered" evidence="1">
    <location>
        <begin position="126"/>
        <end position="145"/>
    </location>
</feature>
<keyword evidence="3" id="KW-1185">Reference proteome</keyword>
<dbReference type="PANTHER" id="PTHR21223">
    <property type="entry name" value="CBY1-INTERACTING BAR DOMAIN-CONTAINING PROTEIN HOMOLOG"/>
    <property type="match status" value="1"/>
</dbReference>
<dbReference type="GO" id="GO:0060271">
    <property type="term" value="P:cilium assembly"/>
    <property type="evidence" value="ECO:0007669"/>
    <property type="project" value="TreeGrafter"/>
</dbReference>
<name>A0AAN9Z230_9ORTH</name>
<dbReference type="Proteomes" id="UP001378592">
    <property type="component" value="Unassembled WGS sequence"/>
</dbReference>
<feature type="compositionally biased region" description="Basic and acidic residues" evidence="1">
    <location>
        <begin position="279"/>
        <end position="289"/>
    </location>
</feature>